<dbReference type="Proteomes" id="UP000238415">
    <property type="component" value="Unassembled WGS sequence"/>
</dbReference>
<dbReference type="EMBL" id="PVXM01000031">
    <property type="protein sequence ID" value="PRR71939.1"/>
    <property type="molecule type" value="Genomic_DNA"/>
</dbReference>
<feature type="transmembrane region" description="Helical" evidence="1">
    <location>
        <begin position="21"/>
        <end position="40"/>
    </location>
</feature>
<dbReference type="AlphaFoldDB" id="A0A2T0AQZ6"/>
<protein>
    <submittedName>
        <fullName evidence="2">Uncharacterized protein</fullName>
    </submittedName>
</protein>
<proteinExistence type="predicted"/>
<accession>A0A2T0AQZ6</accession>
<keyword evidence="1" id="KW-0812">Transmembrane</keyword>
<keyword evidence="1" id="KW-1133">Transmembrane helix</keyword>
<sequence length="118" mass="13670">MPKYGYKEHKSYREFVRDQGVWILLLWLFFMPIFLLALPWPEAAIDWRSFLLRIFLHILGVAILVALLALAIVVVACAVIWFTVVTHNMAGIPGAKTKIHKLTLRERLGRYIDFRGFG</sequence>
<gene>
    <name evidence="2" type="ORF">MOHU_15710</name>
</gene>
<evidence type="ECO:0000313" key="2">
    <source>
        <dbReference type="EMBL" id="PRR71939.1"/>
    </source>
</evidence>
<evidence type="ECO:0000256" key="1">
    <source>
        <dbReference type="SAM" id="Phobius"/>
    </source>
</evidence>
<keyword evidence="1" id="KW-0472">Membrane</keyword>
<comment type="caution">
    <text evidence="2">The sequence shown here is derived from an EMBL/GenBank/DDBJ whole genome shotgun (WGS) entry which is preliminary data.</text>
</comment>
<organism evidence="2 3">
    <name type="scientific">Neomoorella humiferrea</name>
    <dbReference type="NCBI Taxonomy" id="676965"/>
    <lineage>
        <taxon>Bacteria</taxon>
        <taxon>Bacillati</taxon>
        <taxon>Bacillota</taxon>
        <taxon>Clostridia</taxon>
        <taxon>Neomoorellales</taxon>
        <taxon>Neomoorellaceae</taxon>
        <taxon>Neomoorella</taxon>
    </lineage>
</organism>
<evidence type="ECO:0000313" key="3">
    <source>
        <dbReference type="Proteomes" id="UP000238415"/>
    </source>
</evidence>
<feature type="transmembrane region" description="Helical" evidence="1">
    <location>
        <begin position="52"/>
        <end position="82"/>
    </location>
</feature>
<reference evidence="2 3" key="1">
    <citation type="submission" date="2018-03" db="EMBL/GenBank/DDBJ databases">
        <title>Genome sequence of Moorella humiferrea DSM 23265.</title>
        <authorList>
            <person name="Poehlein A."/>
            <person name="Daniel R."/>
        </authorList>
    </citation>
    <scope>NUCLEOTIDE SEQUENCE [LARGE SCALE GENOMIC DNA]</scope>
    <source>
        <strain evidence="2 3">DSM 23265</strain>
    </source>
</reference>
<name>A0A2T0AQZ6_9FIRM</name>
<keyword evidence="3" id="KW-1185">Reference proteome</keyword>